<dbReference type="GO" id="GO:0042910">
    <property type="term" value="F:xenobiotic transmembrane transporter activity"/>
    <property type="evidence" value="ECO:0007669"/>
    <property type="project" value="InterPro"/>
</dbReference>
<dbReference type="AlphaFoldDB" id="A0A9D5P2H2"/>
<dbReference type="InterPro" id="IPR002528">
    <property type="entry name" value="MATE_fam"/>
</dbReference>
<evidence type="ECO:0000313" key="9">
    <source>
        <dbReference type="Proteomes" id="UP000806522"/>
    </source>
</evidence>
<keyword evidence="5 7" id="KW-1133">Transmembrane helix</keyword>
<feature type="transmembrane region" description="Helical" evidence="7">
    <location>
        <begin position="62"/>
        <end position="87"/>
    </location>
</feature>
<feature type="transmembrane region" description="Helical" evidence="7">
    <location>
        <begin position="24"/>
        <end position="42"/>
    </location>
</feature>
<feature type="transmembrane region" description="Helical" evidence="7">
    <location>
        <begin position="239"/>
        <end position="262"/>
    </location>
</feature>
<feature type="transmembrane region" description="Helical" evidence="7">
    <location>
        <begin position="147"/>
        <end position="171"/>
    </location>
</feature>
<keyword evidence="3" id="KW-1003">Cell membrane</keyword>
<dbReference type="InterPro" id="IPR048279">
    <property type="entry name" value="MdtK-like"/>
</dbReference>
<accession>A0A9D5P2H2</accession>
<feature type="transmembrane region" description="Helical" evidence="7">
    <location>
        <begin position="398"/>
        <end position="418"/>
    </location>
</feature>
<evidence type="ECO:0000256" key="7">
    <source>
        <dbReference type="SAM" id="Phobius"/>
    </source>
</evidence>
<dbReference type="GO" id="GO:0015297">
    <property type="term" value="F:antiporter activity"/>
    <property type="evidence" value="ECO:0007669"/>
    <property type="project" value="InterPro"/>
</dbReference>
<comment type="subcellular location">
    <subcellularLocation>
        <location evidence="1">Cell membrane</location>
        <topology evidence="1">Multi-pass membrane protein</topology>
    </subcellularLocation>
</comment>
<evidence type="ECO:0000256" key="4">
    <source>
        <dbReference type="ARBA" id="ARBA00022692"/>
    </source>
</evidence>
<dbReference type="NCBIfam" id="TIGR00797">
    <property type="entry name" value="matE"/>
    <property type="match status" value="1"/>
</dbReference>
<feature type="transmembrane region" description="Helical" evidence="7">
    <location>
        <begin position="365"/>
        <end position="386"/>
    </location>
</feature>
<keyword evidence="6 7" id="KW-0472">Membrane</keyword>
<evidence type="ECO:0000256" key="5">
    <source>
        <dbReference type="ARBA" id="ARBA00022989"/>
    </source>
</evidence>
<evidence type="ECO:0000256" key="6">
    <source>
        <dbReference type="ARBA" id="ARBA00023136"/>
    </source>
</evidence>
<feature type="transmembrane region" description="Helical" evidence="7">
    <location>
        <begin position="430"/>
        <end position="450"/>
    </location>
</feature>
<dbReference type="PANTHER" id="PTHR43823:SF3">
    <property type="entry name" value="MULTIDRUG EXPORT PROTEIN MEPA"/>
    <property type="match status" value="1"/>
</dbReference>
<evidence type="ECO:0000256" key="2">
    <source>
        <dbReference type="ARBA" id="ARBA00022448"/>
    </source>
</evidence>
<proteinExistence type="predicted"/>
<dbReference type="InterPro" id="IPR051327">
    <property type="entry name" value="MATE_MepA_subfamily"/>
</dbReference>
<dbReference type="GO" id="GO:0005886">
    <property type="term" value="C:plasma membrane"/>
    <property type="evidence" value="ECO:0007669"/>
    <property type="project" value="UniProtKB-SubCell"/>
</dbReference>
<dbReference type="Proteomes" id="UP000806522">
    <property type="component" value="Unassembled WGS sequence"/>
</dbReference>
<evidence type="ECO:0000256" key="1">
    <source>
        <dbReference type="ARBA" id="ARBA00004651"/>
    </source>
</evidence>
<keyword evidence="4 7" id="KW-0812">Transmembrane</keyword>
<dbReference type="EMBL" id="SUYC01000016">
    <property type="protein sequence ID" value="MBE6271761.1"/>
    <property type="molecule type" value="Genomic_DNA"/>
</dbReference>
<feature type="transmembrane region" description="Helical" evidence="7">
    <location>
        <begin position="178"/>
        <end position="200"/>
    </location>
</feature>
<organism evidence="8 9">
    <name type="scientific">Xylanibacter ruminicola</name>
    <name type="common">Prevotella ruminicola</name>
    <dbReference type="NCBI Taxonomy" id="839"/>
    <lineage>
        <taxon>Bacteria</taxon>
        <taxon>Pseudomonadati</taxon>
        <taxon>Bacteroidota</taxon>
        <taxon>Bacteroidia</taxon>
        <taxon>Bacteroidales</taxon>
        <taxon>Prevotellaceae</taxon>
        <taxon>Xylanibacter</taxon>
    </lineage>
</organism>
<feature type="transmembrane region" description="Helical" evidence="7">
    <location>
        <begin position="274"/>
        <end position="296"/>
    </location>
</feature>
<comment type="caution">
    <text evidence="8">The sequence shown here is derived from an EMBL/GenBank/DDBJ whole genome shotgun (WGS) entry which is preliminary data.</text>
</comment>
<feature type="transmembrane region" description="Helical" evidence="7">
    <location>
        <begin position="329"/>
        <end position="353"/>
    </location>
</feature>
<dbReference type="PANTHER" id="PTHR43823">
    <property type="entry name" value="SPORULATION PROTEIN YKVU"/>
    <property type="match status" value="1"/>
</dbReference>
<name>A0A9D5P2H2_XYLRU</name>
<protein>
    <submittedName>
        <fullName evidence="8">MATE family efflux transporter</fullName>
    </submittedName>
</protein>
<dbReference type="Pfam" id="PF01554">
    <property type="entry name" value="MatE"/>
    <property type="match status" value="2"/>
</dbReference>
<sequence>MESGLLVEEELMAGKRLETEPVRGLFWSMAVPVMLQQLLVWLDNVIDRIWIAHIPDVGQLAFTASAVCVPIIYMMMALSELVGTGIAPQVGYHLGQGNRQRAEQTLGSFFLFDMLLAVLVSGVIEWQCSPLVRLFGGSDQTAALSELYLRISTPGNALCIVSGGLAPFLLAQGRSTEAGMVLGSGIILNMVLDPLLMFGFNMGLAGAAWATTIAETAAAVLAIACLMRRGDIRLLRTNFRLRWDLIAPCLALGVTPMVMMLAETVQMGIYNQTLYTMVGDVGVGTMALVIMLYNFFYFPFYGIAFGVQAITSYNLGANRLDRVRENVRLLLKVTLVWSVVVWLLMMLCTNPIVQLTIGDGAMTDYAVPMVRLSFVVFFVATLQFACQSTLQAMNRPAVTFWLGLSRTLLLLLPMVWLLPQLLTGHADAGVFLAQPLTDIMIFIITGIYLYKALHTL</sequence>
<evidence type="ECO:0000256" key="3">
    <source>
        <dbReference type="ARBA" id="ARBA00022475"/>
    </source>
</evidence>
<feature type="transmembrane region" description="Helical" evidence="7">
    <location>
        <begin position="108"/>
        <end position="127"/>
    </location>
</feature>
<evidence type="ECO:0000313" key="8">
    <source>
        <dbReference type="EMBL" id="MBE6271761.1"/>
    </source>
</evidence>
<gene>
    <name evidence="8" type="ORF">E7101_12585</name>
</gene>
<feature type="transmembrane region" description="Helical" evidence="7">
    <location>
        <begin position="206"/>
        <end position="227"/>
    </location>
</feature>
<reference evidence="8" key="1">
    <citation type="submission" date="2019-04" db="EMBL/GenBank/DDBJ databases">
        <title>Evolution of Biomass-Degrading Anaerobic Consortia Revealed by Metagenomics.</title>
        <authorList>
            <person name="Peng X."/>
        </authorList>
    </citation>
    <scope>NUCLEOTIDE SEQUENCE</scope>
    <source>
        <strain evidence="8">SIG140</strain>
    </source>
</reference>
<dbReference type="PIRSF" id="PIRSF006603">
    <property type="entry name" value="DinF"/>
    <property type="match status" value="1"/>
</dbReference>
<keyword evidence="2" id="KW-0813">Transport</keyword>